<dbReference type="PROSITE" id="PS00344">
    <property type="entry name" value="GATA_ZN_FINGER_1"/>
    <property type="match status" value="1"/>
</dbReference>
<reference evidence="11" key="1">
    <citation type="submission" date="2020-11" db="EMBL/GenBank/DDBJ databases">
        <authorList>
            <person name="Tran Van P."/>
        </authorList>
    </citation>
    <scope>NUCLEOTIDE SEQUENCE</scope>
</reference>
<protein>
    <recommendedName>
        <fullName evidence="10">GATA-type domain-containing protein</fullName>
    </recommendedName>
</protein>
<evidence type="ECO:0000256" key="5">
    <source>
        <dbReference type="ARBA" id="ARBA00023015"/>
    </source>
</evidence>
<dbReference type="EMBL" id="CAJPEX010001604">
    <property type="protein sequence ID" value="CAG0919507.1"/>
    <property type="molecule type" value="Genomic_DNA"/>
</dbReference>
<gene>
    <name evidence="11" type="ORF">NMOB1V02_LOCUS7028</name>
</gene>
<keyword evidence="5" id="KW-0805">Transcription regulation</keyword>
<feature type="non-terminal residue" evidence="11">
    <location>
        <position position="1"/>
    </location>
</feature>
<evidence type="ECO:0000256" key="6">
    <source>
        <dbReference type="ARBA" id="ARBA00023163"/>
    </source>
</evidence>
<feature type="compositionally biased region" description="Low complexity" evidence="9">
    <location>
        <begin position="46"/>
        <end position="61"/>
    </location>
</feature>
<dbReference type="Gene3D" id="3.30.50.10">
    <property type="entry name" value="Erythroid Transcription Factor GATA-1, subunit A"/>
    <property type="match status" value="1"/>
</dbReference>
<dbReference type="OrthoDB" id="515401at2759"/>
<comment type="subcellular location">
    <subcellularLocation>
        <location evidence="1">Nucleus</location>
    </subcellularLocation>
</comment>
<evidence type="ECO:0000256" key="1">
    <source>
        <dbReference type="ARBA" id="ARBA00004123"/>
    </source>
</evidence>
<dbReference type="SMART" id="SM00401">
    <property type="entry name" value="ZnF_GATA"/>
    <property type="match status" value="1"/>
</dbReference>
<keyword evidence="7" id="KW-0539">Nucleus</keyword>
<evidence type="ECO:0000256" key="9">
    <source>
        <dbReference type="SAM" id="MobiDB-lite"/>
    </source>
</evidence>
<dbReference type="PANTHER" id="PTHR10071">
    <property type="entry name" value="TRANSCRIPTION FACTOR GATA FAMILY MEMBER"/>
    <property type="match status" value="1"/>
</dbReference>
<dbReference type="InterPro" id="IPR013088">
    <property type="entry name" value="Znf_NHR/GATA"/>
</dbReference>
<proteinExistence type="predicted"/>
<dbReference type="GO" id="GO:0000122">
    <property type="term" value="P:negative regulation of transcription by RNA polymerase II"/>
    <property type="evidence" value="ECO:0007669"/>
    <property type="project" value="TreeGrafter"/>
</dbReference>
<keyword evidence="4" id="KW-0862">Zinc</keyword>
<dbReference type="Pfam" id="PF00320">
    <property type="entry name" value="GATA"/>
    <property type="match status" value="1"/>
</dbReference>
<dbReference type="GO" id="GO:0005634">
    <property type="term" value="C:nucleus"/>
    <property type="evidence" value="ECO:0007669"/>
    <property type="project" value="UniProtKB-SubCell"/>
</dbReference>
<dbReference type="GO" id="GO:0000978">
    <property type="term" value="F:RNA polymerase II cis-regulatory region sequence-specific DNA binding"/>
    <property type="evidence" value="ECO:0007669"/>
    <property type="project" value="TreeGrafter"/>
</dbReference>
<feature type="compositionally biased region" description="Polar residues" evidence="9">
    <location>
        <begin position="31"/>
        <end position="45"/>
    </location>
</feature>
<feature type="compositionally biased region" description="Basic residues" evidence="9">
    <location>
        <begin position="177"/>
        <end position="188"/>
    </location>
</feature>
<feature type="region of interest" description="Disordered" evidence="9">
    <location>
        <begin position="512"/>
        <end position="586"/>
    </location>
</feature>
<dbReference type="CDD" id="cd00202">
    <property type="entry name" value="ZnF_GATA"/>
    <property type="match status" value="1"/>
</dbReference>
<evidence type="ECO:0000256" key="7">
    <source>
        <dbReference type="ARBA" id="ARBA00023242"/>
    </source>
</evidence>
<name>A0A7R9GFU1_9CRUS</name>
<feature type="region of interest" description="Disordered" evidence="9">
    <location>
        <begin position="19"/>
        <end position="61"/>
    </location>
</feature>
<dbReference type="GO" id="GO:0008270">
    <property type="term" value="F:zinc ion binding"/>
    <property type="evidence" value="ECO:0007669"/>
    <property type="project" value="UniProtKB-KW"/>
</dbReference>
<feature type="domain" description="GATA-type" evidence="10">
    <location>
        <begin position="585"/>
        <end position="623"/>
    </location>
</feature>
<dbReference type="GO" id="GO:0045944">
    <property type="term" value="P:positive regulation of transcription by RNA polymerase II"/>
    <property type="evidence" value="ECO:0007669"/>
    <property type="project" value="TreeGrafter"/>
</dbReference>
<evidence type="ECO:0000259" key="10">
    <source>
        <dbReference type="PROSITE" id="PS50114"/>
    </source>
</evidence>
<organism evidence="11">
    <name type="scientific">Notodromas monacha</name>
    <dbReference type="NCBI Taxonomy" id="399045"/>
    <lineage>
        <taxon>Eukaryota</taxon>
        <taxon>Metazoa</taxon>
        <taxon>Ecdysozoa</taxon>
        <taxon>Arthropoda</taxon>
        <taxon>Crustacea</taxon>
        <taxon>Oligostraca</taxon>
        <taxon>Ostracoda</taxon>
        <taxon>Podocopa</taxon>
        <taxon>Podocopida</taxon>
        <taxon>Cypridocopina</taxon>
        <taxon>Cypridoidea</taxon>
        <taxon>Cyprididae</taxon>
        <taxon>Notodromas</taxon>
    </lineage>
</organism>
<dbReference type="InterPro" id="IPR039355">
    <property type="entry name" value="Transcription_factor_GATA"/>
</dbReference>
<dbReference type="InterPro" id="IPR000679">
    <property type="entry name" value="Znf_GATA"/>
</dbReference>
<evidence type="ECO:0000256" key="4">
    <source>
        <dbReference type="ARBA" id="ARBA00022833"/>
    </source>
</evidence>
<evidence type="ECO:0000256" key="3">
    <source>
        <dbReference type="ARBA" id="ARBA00022771"/>
    </source>
</evidence>
<feature type="compositionally biased region" description="Polar residues" evidence="9">
    <location>
        <begin position="522"/>
        <end position="538"/>
    </location>
</feature>
<dbReference type="AlphaFoldDB" id="A0A7R9GFU1"/>
<evidence type="ECO:0000313" key="12">
    <source>
        <dbReference type="Proteomes" id="UP000678499"/>
    </source>
</evidence>
<keyword evidence="12" id="KW-1185">Reference proteome</keyword>
<evidence type="ECO:0000256" key="8">
    <source>
        <dbReference type="PROSITE-ProRule" id="PRU00094"/>
    </source>
</evidence>
<feature type="compositionally biased region" description="Low complexity" evidence="9">
    <location>
        <begin position="563"/>
        <end position="586"/>
    </location>
</feature>
<dbReference type="EMBL" id="OA883641">
    <property type="protein sequence ID" value="CAD7279355.1"/>
    <property type="molecule type" value="Genomic_DNA"/>
</dbReference>
<accession>A0A7R9GFU1</accession>
<sequence>MSSTIHHRPAAAAIRIIEQPSAEASHHEIKNSSGFLTSENNAGNSLLQQPTDHQLQQQSTQLDQANNDVATDLRFHNRNEVAVSASLEVNNGSVDLRQPQVVIEEDSSLARNFSDVSNPETPVAVGDNPDGIAVSAQIRIIPGPAAEGIPPVPDLPPEEPQHQPLPSLGHGGGGGGHQHHHHPHHHQHHALEPVVHIPDSAWCHSESQYQDLQEYGEPRMSYVDPGRVYVINSPGDFTETGLRYHPTSSSLPHAVVIHPSAVEPEEPGGTTEYRMATVDSRDIVRLSMEAADRVPSHHQLIPTDHYYRSDVMVPIGGSTGAPPGSGGGHNRVLHHPVHQHHHHHHHHHLEPELAEQQTYIVEDPATLQEMSYSTRGYTVEAHAIGPRGEYSSTRCGGPEDVPQPYDARNTYIPVGATSVVPVSAIKKNHLKTLVLFVLSWWYLMPPSSNGSSPYMTASYQQNSVQSRTYEQAGAMMEYTTCTTAATNPTYSNTAGTLPSVVQMAPVDAPTATYHLPPIHAGSNRTTSGHTQQQATSAAYSGHEHVVVPVSATKRSSRPDRSDSGNSQQSRSSSRSSASRRASTVRRTGVTCANCSTNTTTLWRRNSEGEPVCNACGLYFKLHN</sequence>
<keyword evidence="6" id="KW-0804">Transcription</keyword>
<dbReference type="PRINTS" id="PR00619">
    <property type="entry name" value="GATAZNFINGER"/>
</dbReference>
<dbReference type="SUPFAM" id="SSF57716">
    <property type="entry name" value="Glucocorticoid receptor-like (DNA-binding domain)"/>
    <property type="match status" value="1"/>
</dbReference>
<evidence type="ECO:0000313" key="11">
    <source>
        <dbReference type="EMBL" id="CAD7279355.1"/>
    </source>
</evidence>
<dbReference type="PANTHER" id="PTHR10071:SF281">
    <property type="entry name" value="BOX A-BINDING FACTOR-RELATED"/>
    <property type="match status" value="1"/>
</dbReference>
<dbReference type="PROSITE" id="PS50114">
    <property type="entry name" value="GATA_ZN_FINGER_2"/>
    <property type="match status" value="1"/>
</dbReference>
<evidence type="ECO:0000256" key="2">
    <source>
        <dbReference type="ARBA" id="ARBA00022723"/>
    </source>
</evidence>
<dbReference type="GO" id="GO:0000981">
    <property type="term" value="F:DNA-binding transcription factor activity, RNA polymerase II-specific"/>
    <property type="evidence" value="ECO:0007669"/>
    <property type="project" value="TreeGrafter"/>
</dbReference>
<dbReference type="Proteomes" id="UP000678499">
    <property type="component" value="Unassembled WGS sequence"/>
</dbReference>
<keyword evidence="2" id="KW-0479">Metal-binding</keyword>
<keyword evidence="3 8" id="KW-0863">Zinc-finger</keyword>
<feature type="region of interest" description="Disordered" evidence="9">
    <location>
        <begin position="144"/>
        <end position="190"/>
    </location>
</feature>